<dbReference type="HAMAP" id="MF_01498">
    <property type="entry name" value="RadA_bact"/>
    <property type="match status" value="1"/>
</dbReference>
<dbReference type="EMBL" id="CP035807">
    <property type="protein sequence ID" value="QEN04674.1"/>
    <property type="molecule type" value="Genomic_DNA"/>
</dbReference>
<keyword evidence="2 11" id="KW-0547">Nucleotide-binding</keyword>
<evidence type="ECO:0000256" key="4">
    <source>
        <dbReference type="ARBA" id="ARBA00022771"/>
    </source>
</evidence>
<evidence type="ECO:0000313" key="15">
    <source>
        <dbReference type="EMBL" id="QEN04674.1"/>
    </source>
</evidence>
<evidence type="ECO:0000256" key="10">
    <source>
        <dbReference type="ARBA" id="ARBA00023204"/>
    </source>
</evidence>
<keyword evidence="16" id="KW-1185">Reference proteome</keyword>
<dbReference type="NCBIfam" id="TIGR00416">
    <property type="entry name" value="sms"/>
    <property type="match status" value="1"/>
</dbReference>
<name>A0A5C1QD81_9SPIO</name>
<evidence type="ECO:0000256" key="5">
    <source>
        <dbReference type="ARBA" id="ARBA00022801"/>
    </source>
</evidence>
<feature type="short sequence motif" description="RadA KNRFG motif" evidence="11">
    <location>
        <begin position="246"/>
        <end position="250"/>
    </location>
</feature>
<dbReference type="InterPro" id="IPR020588">
    <property type="entry name" value="RecA_ATP-bd"/>
</dbReference>
<keyword evidence="6 13" id="KW-0862">Zinc</keyword>
<dbReference type="Pfam" id="PF18073">
    <property type="entry name" value="Zn_ribbon_LapB"/>
    <property type="match status" value="1"/>
</dbReference>
<keyword evidence="9 11" id="KW-0238">DNA-binding</keyword>
<dbReference type="InterPro" id="IPR003593">
    <property type="entry name" value="AAA+_ATPase"/>
</dbReference>
<dbReference type="GO" id="GO:0016787">
    <property type="term" value="F:hydrolase activity"/>
    <property type="evidence" value="ECO:0007669"/>
    <property type="project" value="UniProtKB-KW"/>
</dbReference>
<keyword evidence="10 11" id="KW-0234">DNA repair</keyword>
<protein>
    <recommendedName>
        <fullName evidence="11 12">DNA repair protein RadA</fullName>
    </recommendedName>
</protein>
<evidence type="ECO:0000256" key="1">
    <source>
        <dbReference type="ARBA" id="ARBA00022723"/>
    </source>
</evidence>
<feature type="binding site" evidence="11">
    <location>
        <begin position="91"/>
        <end position="98"/>
    </location>
    <ligand>
        <name>ATP</name>
        <dbReference type="ChEBI" id="CHEBI:30616"/>
    </ligand>
</feature>
<evidence type="ECO:0000256" key="9">
    <source>
        <dbReference type="ARBA" id="ARBA00023125"/>
    </source>
</evidence>
<dbReference type="InterPro" id="IPR041166">
    <property type="entry name" value="Rubredoxin_2"/>
</dbReference>
<evidence type="ECO:0000256" key="6">
    <source>
        <dbReference type="ARBA" id="ARBA00022833"/>
    </source>
</evidence>
<evidence type="ECO:0000256" key="3">
    <source>
        <dbReference type="ARBA" id="ARBA00022763"/>
    </source>
</evidence>
<dbReference type="Pfam" id="PF13541">
    <property type="entry name" value="ChlI"/>
    <property type="match status" value="1"/>
</dbReference>
<dbReference type="Gene3D" id="3.40.50.300">
    <property type="entry name" value="P-loop containing nucleotide triphosphate hydrolases"/>
    <property type="match status" value="1"/>
</dbReference>
<dbReference type="OrthoDB" id="9803906at2"/>
<dbReference type="PROSITE" id="PS50162">
    <property type="entry name" value="RECA_2"/>
    <property type="match status" value="1"/>
</dbReference>
<dbReference type="Gene3D" id="3.30.230.10">
    <property type="match status" value="1"/>
</dbReference>
<evidence type="ECO:0000256" key="11">
    <source>
        <dbReference type="HAMAP-Rule" id="MF_01498"/>
    </source>
</evidence>
<dbReference type="RefSeq" id="WP_149567917.1">
    <property type="nucleotide sequence ID" value="NZ_CP035807.1"/>
</dbReference>
<sequence length="443" mass="48595">MAKEKTLFYCTNCGNEESKWQGKCPSCGEWNSFTEHKVTKTSKGTEVKHKKSISLDDIVIEDSFRYKTDIKEVDQVLGGGLMKGSSVLIGGEPGIGKSTLLLQIADSIKKNHKVLYISGEESANQIKLRAKRLNISGSGINILCDTHFETIIKSIKTEKPNLIIVDSIQTLQSDEAGNIPGSVNQLKYCCSQLIKETKDIEATLFFIAHVTKEGIIAGPKVVEHMVDTVLYFDHSASRIRILRSVKNRFGSIDEVGLFSMEEKGLIELEDPSGVFLTKRESGLPPGISIGATLEGTRVILIEIQVLTVPAKGTTSRIFSDKVDVNRVSRVAAILEKHGGIKFSDRDIYVNIAGGIKVKETGIDLPLALALYSSRTDIPIKDGIISSGELSLAGEIRIIPHIERRVKTAEDMGFNIFLSPEKVEKTSLDVKEVRNIKSAIGLIL</sequence>
<dbReference type="InterPro" id="IPR020568">
    <property type="entry name" value="Ribosomal_Su5_D2-typ_SF"/>
</dbReference>
<dbReference type="InterPro" id="IPR014721">
    <property type="entry name" value="Ribsml_uS5_D2-typ_fold_subgr"/>
</dbReference>
<organism evidence="15 16">
    <name type="scientific">Thiospirochaeta perfilievii</name>
    <dbReference type="NCBI Taxonomy" id="252967"/>
    <lineage>
        <taxon>Bacteria</taxon>
        <taxon>Pseudomonadati</taxon>
        <taxon>Spirochaetota</taxon>
        <taxon>Spirochaetia</taxon>
        <taxon>Spirochaetales</taxon>
        <taxon>Spirochaetaceae</taxon>
        <taxon>Thiospirochaeta</taxon>
    </lineage>
</organism>
<dbReference type="InterPro" id="IPR014774">
    <property type="entry name" value="KaiC-like_dom"/>
</dbReference>
<evidence type="ECO:0000259" key="14">
    <source>
        <dbReference type="PROSITE" id="PS50162"/>
    </source>
</evidence>
<dbReference type="GO" id="GO:0008270">
    <property type="term" value="F:zinc ion binding"/>
    <property type="evidence" value="ECO:0007669"/>
    <property type="project" value="UniProtKB-KW"/>
</dbReference>
<comment type="function">
    <text evidence="11">Plays a role in repairing double-strand DNA breaks, probably involving stabilizing or processing branched DNA or blocked replication forks.</text>
</comment>
<dbReference type="Proteomes" id="UP000323824">
    <property type="component" value="Chromosome"/>
</dbReference>
<dbReference type="Pfam" id="PF06745">
    <property type="entry name" value="ATPase"/>
    <property type="match status" value="1"/>
</dbReference>
<dbReference type="GO" id="GO:0140664">
    <property type="term" value="F:ATP-dependent DNA damage sensor activity"/>
    <property type="evidence" value="ECO:0007669"/>
    <property type="project" value="InterPro"/>
</dbReference>
<comment type="function">
    <text evidence="13">DNA-dependent ATPase involved in processing of recombination intermediates, plays a role in repairing DNA breaks. Stimulates the branch migration of RecA-mediated strand transfer reactions, allowing the 3' invading strand to extend heteroduplex DNA faster. Binds ssDNA in the presence of ADP but not other nucleotides, has ATPase activity that is stimulated by ssDNA and various branched DNA structures, but inhibited by SSB. Does not have RecA's homology-searching function.</text>
</comment>
<evidence type="ECO:0000313" key="16">
    <source>
        <dbReference type="Proteomes" id="UP000323824"/>
    </source>
</evidence>
<keyword evidence="1 11" id="KW-0479">Metal-binding</keyword>
<dbReference type="PRINTS" id="PR01874">
    <property type="entry name" value="DNAREPAIRADA"/>
</dbReference>
<dbReference type="GO" id="GO:0005829">
    <property type="term" value="C:cytosol"/>
    <property type="evidence" value="ECO:0007669"/>
    <property type="project" value="TreeGrafter"/>
</dbReference>
<dbReference type="SUPFAM" id="SSF52540">
    <property type="entry name" value="P-loop containing nucleoside triphosphate hydrolases"/>
    <property type="match status" value="1"/>
</dbReference>
<keyword evidence="5" id="KW-0378">Hydrolase</keyword>
<dbReference type="GO" id="GO:0003684">
    <property type="term" value="F:damaged DNA binding"/>
    <property type="evidence" value="ECO:0007669"/>
    <property type="project" value="InterPro"/>
</dbReference>
<dbReference type="AlphaFoldDB" id="A0A5C1QD81"/>
<dbReference type="InterPro" id="IPR027417">
    <property type="entry name" value="P-loop_NTPase"/>
</dbReference>
<dbReference type="SMART" id="SM00382">
    <property type="entry name" value="AAA"/>
    <property type="match status" value="1"/>
</dbReference>
<reference evidence="15 16" key="1">
    <citation type="submission" date="2019-02" db="EMBL/GenBank/DDBJ databases">
        <authorList>
            <person name="Fomenkov A."/>
            <person name="Dubinina G."/>
            <person name="Grabovich M."/>
            <person name="Vincze T."/>
            <person name="Roberts R.J."/>
        </authorList>
    </citation>
    <scope>NUCLEOTIDE SEQUENCE [LARGE SCALE GENOMIC DNA]</scope>
    <source>
        <strain evidence="15 16">P</strain>
    </source>
</reference>
<evidence type="ECO:0000256" key="13">
    <source>
        <dbReference type="RuleBase" id="RU003555"/>
    </source>
</evidence>
<dbReference type="PANTHER" id="PTHR32472:SF10">
    <property type="entry name" value="DNA REPAIR PROTEIN RADA-LIKE PROTEIN"/>
    <property type="match status" value="1"/>
</dbReference>
<evidence type="ECO:0000256" key="7">
    <source>
        <dbReference type="ARBA" id="ARBA00022840"/>
    </source>
</evidence>
<keyword evidence="3 11" id="KW-0227">DNA damage</keyword>
<dbReference type="PANTHER" id="PTHR32472">
    <property type="entry name" value="DNA REPAIR PROTEIN RADA"/>
    <property type="match status" value="1"/>
</dbReference>
<comment type="domain">
    <text evidence="11">The middle region has homology to RecA with ATPase motifs including the RadA KNRFG motif, while the C-terminus is homologous to Lon protease.</text>
</comment>
<comment type="similarity">
    <text evidence="11 13">Belongs to the RecA family. RadA subfamily.</text>
</comment>
<dbReference type="GO" id="GO:0000725">
    <property type="term" value="P:recombinational repair"/>
    <property type="evidence" value="ECO:0007669"/>
    <property type="project" value="UniProtKB-UniRule"/>
</dbReference>
<keyword evidence="4 13" id="KW-0863">Zinc-finger</keyword>
<keyword evidence="8 11" id="KW-0346">Stress response</keyword>
<dbReference type="SUPFAM" id="SSF54211">
    <property type="entry name" value="Ribosomal protein S5 domain 2-like"/>
    <property type="match status" value="1"/>
</dbReference>
<dbReference type="GO" id="GO:0005524">
    <property type="term" value="F:ATP binding"/>
    <property type="evidence" value="ECO:0007669"/>
    <property type="project" value="UniProtKB-UniRule"/>
</dbReference>
<dbReference type="FunFam" id="3.40.50.300:FF:000050">
    <property type="entry name" value="DNA repair protein RadA"/>
    <property type="match status" value="1"/>
</dbReference>
<feature type="region of interest" description="Lon-protease-like" evidence="11">
    <location>
        <begin position="346"/>
        <end position="443"/>
    </location>
</feature>
<dbReference type="InterPro" id="IPR004504">
    <property type="entry name" value="DNA_repair_RadA"/>
</dbReference>
<reference evidence="15 16" key="2">
    <citation type="submission" date="2019-09" db="EMBL/GenBank/DDBJ databases">
        <title>Complete Genome Sequence and Methylome Analysis of free living Spirochaetas.</title>
        <authorList>
            <person name="Leshcheva N."/>
            <person name="Mikheeva N."/>
        </authorList>
    </citation>
    <scope>NUCLEOTIDE SEQUENCE [LARGE SCALE GENOMIC DNA]</scope>
    <source>
        <strain evidence="15 16">P</strain>
    </source>
</reference>
<feature type="domain" description="RecA family profile 1" evidence="14">
    <location>
        <begin position="62"/>
        <end position="210"/>
    </location>
</feature>
<evidence type="ECO:0000256" key="12">
    <source>
        <dbReference type="NCBIfam" id="TIGR00416"/>
    </source>
</evidence>
<proteinExistence type="inferred from homology"/>
<dbReference type="KEGG" id="sper:EW093_08135"/>
<accession>A0A5C1QD81</accession>
<dbReference type="CDD" id="cd01121">
    <property type="entry name" value="RadA_SMS_N"/>
    <property type="match status" value="1"/>
</dbReference>
<evidence type="ECO:0000256" key="8">
    <source>
        <dbReference type="ARBA" id="ARBA00023016"/>
    </source>
</evidence>
<gene>
    <name evidence="11 15" type="primary">radA</name>
    <name evidence="15" type="ORF">EW093_08135</name>
</gene>
<evidence type="ECO:0000256" key="2">
    <source>
        <dbReference type="ARBA" id="ARBA00022741"/>
    </source>
</evidence>
<keyword evidence="7 11" id="KW-0067">ATP-binding</keyword>